<protein>
    <submittedName>
        <fullName evidence="2">DUF3888 domain-containing protein</fullName>
    </submittedName>
</protein>
<reference evidence="2 3" key="1">
    <citation type="submission" date="2021-02" db="EMBL/GenBank/DDBJ databases">
        <title>Alicyclobacillus curvatus sp. nov. and Alicyclobacillus mengziensis sp. nov., two acidophilic bacteria isolated from acid mine drainage.</title>
        <authorList>
            <person name="Huang Y."/>
        </authorList>
    </citation>
    <scope>NUCLEOTIDE SEQUENCE [LARGE SCALE GENOMIC DNA]</scope>
    <source>
        <strain evidence="2 3">S30H14</strain>
    </source>
</reference>
<dbReference type="AlphaFoldDB" id="A0A9X7W1G9"/>
<evidence type="ECO:0000313" key="3">
    <source>
        <dbReference type="Proteomes" id="UP000663505"/>
    </source>
</evidence>
<evidence type="ECO:0000313" key="2">
    <source>
        <dbReference type="EMBL" id="QSO48465.1"/>
    </source>
</evidence>
<proteinExistence type="predicted"/>
<dbReference type="RefSeq" id="WP_206657800.1">
    <property type="nucleotide sequence ID" value="NZ_CP071182.1"/>
</dbReference>
<gene>
    <name evidence="2" type="ORF">JZ786_05605</name>
</gene>
<keyword evidence="3" id="KW-1185">Reference proteome</keyword>
<dbReference type="Pfam" id="PF13027">
    <property type="entry name" value="DUF3888"/>
    <property type="match status" value="1"/>
</dbReference>
<dbReference type="EMBL" id="CP071182">
    <property type="protein sequence ID" value="QSO48465.1"/>
    <property type="molecule type" value="Genomic_DNA"/>
</dbReference>
<keyword evidence="1" id="KW-0732">Signal</keyword>
<accession>A0A9X7W1G9</accession>
<dbReference type="Proteomes" id="UP000663505">
    <property type="component" value="Chromosome"/>
</dbReference>
<evidence type="ECO:0000256" key="1">
    <source>
        <dbReference type="SAM" id="SignalP"/>
    </source>
</evidence>
<organism evidence="2 3">
    <name type="scientific">Alicyclobacillus mengziensis</name>
    <dbReference type="NCBI Taxonomy" id="2931921"/>
    <lineage>
        <taxon>Bacteria</taxon>
        <taxon>Bacillati</taxon>
        <taxon>Bacillota</taxon>
        <taxon>Bacilli</taxon>
        <taxon>Bacillales</taxon>
        <taxon>Alicyclobacillaceae</taxon>
        <taxon>Alicyclobacillus</taxon>
    </lineage>
</organism>
<dbReference type="KEGG" id="afx:JZ786_05605"/>
<feature type="chain" id="PRO_5040921561" evidence="1">
    <location>
        <begin position="26"/>
        <end position="154"/>
    </location>
</feature>
<feature type="signal peptide" evidence="1">
    <location>
        <begin position="1"/>
        <end position="25"/>
    </location>
</feature>
<dbReference type="InterPro" id="IPR024984">
    <property type="entry name" value="DUF3888"/>
</dbReference>
<name>A0A9X7W1G9_9BACL</name>
<sequence length="154" mass="17724">MQWRAYVSFVAVIMSLTCLVPVVPAQPIQNNRSNTIEPDTREVLYRDFLLTMLSPYIQQAITDYYGEHRSFGLYQAQFKDIKRLCDKGQFYFEATVVVETWTGAHNPPFGLETITLANYPPMIGTSGKPIHILKYVHQDLSPTEPNRLPLRRNC</sequence>